<proteinExistence type="predicted"/>
<keyword evidence="3" id="KW-1185">Reference proteome</keyword>
<organism evidence="2 3">
    <name type="scientific">Pleurodeles waltl</name>
    <name type="common">Iberian ribbed newt</name>
    <dbReference type="NCBI Taxonomy" id="8319"/>
    <lineage>
        <taxon>Eukaryota</taxon>
        <taxon>Metazoa</taxon>
        <taxon>Chordata</taxon>
        <taxon>Craniata</taxon>
        <taxon>Vertebrata</taxon>
        <taxon>Euteleostomi</taxon>
        <taxon>Amphibia</taxon>
        <taxon>Batrachia</taxon>
        <taxon>Caudata</taxon>
        <taxon>Salamandroidea</taxon>
        <taxon>Salamandridae</taxon>
        <taxon>Pleurodelinae</taxon>
        <taxon>Pleurodeles</taxon>
    </lineage>
</organism>
<feature type="region of interest" description="Disordered" evidence="1">
    <location>
        <begin position="1"/>
        <end position="110"/>
    </location>
</feature>
<evidence type="ECO:0000313" key="2">
    <source>
        <dbReference type="EMBL" id="KAJ1189695.1"/>
    </source>
</evidence>
<evidence type="ECO:0000256" key="1">
    <source>
        <dbReference type="SAM" id="MobiDB-lite"/>
    </source>
</evidence>
<reference evidence="2" key="1">
    <citation type="journal article" date="2022" name="bioRxiv">
        <title>Sequencing and chromosome-scale assembly of the giantPleurodeles waltlgenome.</title>
        <authorList>
            <person name="Brown T."/>
            <person name="Elewa A."/>
            <person name="Iarovenko S."/>
            <person name="Subramanian E."/>
            <person name="Araus A.J."/>
            <person name="Petzold A."/>
            <person name="Susuki M."/>
            <person name="Suzuki K.-i.T."/>
            <person name="Hayashi T."/>
            <person name="Toyoda A."/>
            <person name="Oliveira C."/>
            <person name="Osipova E."/>
            <person name="Leigh N.D."/>
            <person name="Simon A."/>
            <person name="Yun M.H."/>
        </authorList>
    </citation>
    <scope>NUCLEOTIDE SEQUENCE</scope>
    <source>
        <strain evidence="2">20211129_DDA</strain>
        <tissue evidence="2">Liver</tissue>
    </source>
</reference>
<evidence type="ECO:0000313" key="3">
    <source>
        <dbReference type="Proteomes" id="UP001066276"/>
    </source>
</evidence>
<dbReference type="Proteomes" id="UP001066276">
    <property type="component" value="Chromosome 3_1"/>
</dbReference>
<feature type="compositionally biased region" description="Basic and acidic residues" evidence="1">
    <location>
        <begin position="18"/>
        <end position="28"/>
    </location>
</feature>
<dbReference type="EMBL" id="JANPWB010000005">
    <property type="protein sequence ID" value="KAJ1189695.1"/>
    <property type="molecule type" value="Genomic_DNA"/>
</dbReference>
<dbReference type="AlphaFoldDB" id="A0AAV7UL01"/>
<feature type="compositionally biased region" description="Basic and acidic residues" evidence="1">
    <location>
        <begin position="66"/>
        <end position="98"/>
    </location>
</feature>
<comment type="caution">
    <text evidence="2">The sequence shown here is derived from an EMBL/GenBank/DDBJ whole genome shotgun (WGS) entry which is preliminary data.</text>
</comment>
<name>A0AAV7UL01_PLEWA</name>
<accession>A0AAV7UL01</accession>
<protein>
    <submittedName>
        <fullName evidence="2">Uncharacterized protein</fullName>
    </submittedName>
</protein>
<sequence length="171" mass="19415">METVNKIVCQRQQALRNNPEKEMEKGTQEEDVGEDAARVGEELETQETERGATYNAGGDTVSADEWSTRVEGKTRPTKDKEGDAFEHIRKDGNQKFQEDQTTEMTAGPQFRDPEARYVPVRTWLAQLHDHIQGSATRLLKRGKRKWGMVTGVKGKGPCNQNKIKKGNHKEY</sequence>
<gene>
    <name evidence="2" type="ORF">NDU88_006437</name>
</gene>